<proteinExistence type="predicted"/>
<dbReference type="Proteomes" id="UP000230069">
    <property type="component" value="Unassembled WGS sequence"/>
</dbReference>
<sequence length="88" mass="10400">MLTISSTDDLTTKNNEHELEDLQKRHNDQISRIQELKTILPSMKLCLENIKKESAEEKLETFRNLSREYLAMRDEYNALVAYQGNQNR</sequence>
<evidence type="ECO:0000313" key="1">
    <source>
        <dbReference type="EMBL" id="PIA48305.1"/>
    </source>
</evidence>
<name>A0A2G5DXU4_AQUCA</name>
<organism evidence="1 2">
    <name type="scientific">Aquilegia coerulea</name>
    <name type="common">Rocky mountain columbine</name>
    <dbReference type="NCBI Taxonomy" id="218851"/>
    <lineage>
        <taxon>Eukaryota</taxon>
        <taxon>Viridiplantae</taxon>
        <taxon>Streptophyta</taxon>
        <taxon>Embryophyta</taxon>
        <taxon>Tracheophyta</taxon>
        <taxon>Spermatophyta</taxon>
        <taxon>Magnoliopsida</taxon>
        <taxon>Ranunculales</taxon>
        <taxon>Ranunculaceae</taxon>
        <taxon>Thalictroideae</taxon>
        <taxon>Aquilegia</taxon>
    </lineage>
</organism>
<keyword evidence="2" id="KW-1185">Reference proteome</keyword>
<reference evidence="1 2" key="1">
    <citation type="submission" date="2017-09" db="EMBL/GenBank/DDBJ databases">
        <title>WGS assembly of Aquilegia coerulea Goldsmith.</title>
        <authorList>
            <person name="Hodges S."/>
            <person name="Kramer E."/>
            <person name="Nordborg M."/>
            <person name="Tomkins J."/>
            <person name="Borevitz J."/>
            <person name="Derieg N."/>
            <person name="Yan J."/>
            <person name="Mihaltcheva S."/>
            <person name="Hayes R.D."/>
            <person name="Rokhsar D."/>
        </authorList>
    </citation>
    <scope>NUCLEOTIDE SEQUENCE [LARGE SCALE GENOMIC DNA]</scope>
    <source>
        <strain evidence="2">cv. Goldsmith</strain>
    </source>
</reference>
<dbReference type="EMBL" id="KZ305031">
    <property type="protein sequence ID" value="PIA48305.1"/>
    <property type="molecule type" value="Genomic_DNA"/>
</dbReference>
<accession>A0A2G5DXU4</accession>
<dbReference type="InParanoid" id="A0A2G5DXU4"/>
<dbReference type="AlphaFoldDB" id="A0A2G5DXU4"/>
<dbReference type="OrthoDB" id="849476at2759"/>
<protein>
    <submittedName>
        <fullName evidence="1">Uncharacterized protein</fullName>
    </submittedName>
</protein>
<gene>
    <name evidence="1" type="ORF">AQUCO_01400719v1</name>
</gene>
<evidence type="ECO:0000313" key="2">
    <source>
        <dbReference type="Proteomes" id="UP000230069"/>
    </source>
</evidence>